<dbReference type="STRING" id="320771.Cflav_PD3659"/>
<accession>B9XHG6</accession>
<proteinExistence type="predicted"/>
<evidence type="ECO:0000313" key="1">
    <source>
        <dbReference type="EMBL" id="EEF60801.1"/>
    </source>
</evidence>
<dbReference type="AlphaFoldDB" id="B9XHG6"/>
<organism evidence="1 2">
    <name type="scientific">Pedosphaera parvula (strain Ellin514)</name>
    <dbReference type="NCBI Taxonomy" id="320771"/>
    <lineage>
        <taxon>Bacteria</taxon>
        <taxon>Pseudomonadati</taxon>
        <taxon>Verrucomicrobiota</taxon>
        <taxon>Pedosphaerae</taxon>
        <taxon>Pedosphaerales</taxon>
        <taxon>Pedosphaeraceae</taxon>
        <taxon>Pedosphaera</taxon>
    </lineage>
</organism>
<comment type="caution">
    <text evidence="1">The sequence shown here is derived from an EMBL/GenBank/DDBJ whole genome shotgun (WGS) entry which is preliminary data.</text>
</comment>
<dbReference type="Proteomes" id="UP000003688">
    <property type="component" value="Unassembled WGS sequence"/>
</dbReference>
<evidence type="ECO:0000313" key="2">
    <source>
        <dbReference type="Proteomes" id="UP000003688"/>
    </source>
</evidence>
<gene>
    <name evidence="1" type="ORF">Cflav_PD3659</name>
</gene>
<protein>
    <submittedName>
        <fullName evidence="1">Uncharacterized protein</fullName>
    </submittedName>
</protein>
<dbReference type="EMBL" id="ABOX02000014">
    <property type="protein sequence ID" value="EEF60801.1"/>
    <property type="molecule type" value="Genomic_DNA"/>
</dbReference>
<keyword evidence="2" id="KW-1185">Reference proteome</keyword>
<reference evidence="1 2" key="1">
    <citation type="journal article" date="2011" name="J. Bacteriol.">
        <title>Genome sequence of 'Pedosphaera parvula' Ellin514, an aerobic Verrucomicrobial isolate from pasture soil.</title>
        <authorList>
            <person name="Kant R."/>
            <person name="van Passel M.W."/>
            <person name="Sangwan P."/>
            <person name="Palva A."/>
            <person name="Lucas S."/>
            <person name="Copeland A."/>
            <person name="Lapidus A."/>
            <person name="Glavina Del Rio T."/>
            <person name="Dalin E."/>
            <person name="Tice H."/>
            <person name="Bruce D."/>
            <person name="Goodwin L."/>
            <person name="Pitluck S."/>
            <person name="Chertkov O."/>
            <person name="Larimer F.W."/>
            <person name="Land M.L."/>
            <person name="Hauser L."/>
            <person name="Brettin T.S."/>
            <person name="Detter J.C."/>
            <person name="Han S."/>
            <person name="de Vos W.M."/>
            <person name="Janssen P.H."/>
            <person name="Smidt H."/>
        </authorList>
    </citation>
    <scope>NUCLEOTIDE SEQUENCE [LARGE SCALE GENOMIC DNA]</scope>
    <source>
        <strain evidence="1 2">Ellin514</strain>
    </source>
</reference>
<name>B9XHG6_PEDPL</name>
<sequence>MRFLISLAEKGSRQVIYIFLFCLRQLGFDFAMSRAAFLPRSKNPDKLLPPPNSAPAKMLIEARFAELFFTPSLKTAVVAKMSCLGVRTRNFFVR</sequence>